<gene>
    <name evidence="2" type="ORF">DFR58_14119</name>
</gene>
<evidence type="ECO:0000256" key="1">
    <source>
        <dbReference type="SAM" id="Phobius"/>
    </source>
</evidence>
<name>A0A369AK64_9FIRM</name>
<reference evidence="2 3" key="1">
    <citation type="submission" date="2018-07" db="EMBL/GenBank/DDBJ databases">
        <title>Genomic Encyclopedia of Type Strains, Phase IV (KMG-IV): sequencing the most valuable type-strain genomes for metagenomic binning, comparative biology and taxonomic classification.</title>
        <authorList>
            <person name="Goeker M."/>
        </authorList>
    </citation>
    <scope>NUCLEOTIDE SEQUENCE [LARGE SCALE GENOMIC DNA]</scope>
    <source>
        <strain evidence="2 3">DSM 27016</strain>
    </source>
</reference>
<evidence type="ECO:0000313" key="3">
    <source>
        <dbReference type="Proteomes" id="UP000253034"/>
    </source>
</evidence>
<proteinExistence type="predicted"/>
<accession>A0A369AK64</accession>
<organism evidence="2 3">
    <name type="scientific">Anaerobacterium chartisolvens</name>
    <dbReference type="NCBI Taxonomy" id="1297424"/>
    <lineage>
        <taxon>Bacteria</taxon>
        <taxon>Bacillati</taxon>
        <taxon>Bacillota</taxon>
        <taxon>Clostridia</taxon>
        <taxon>Eubacteriales</taxon>
        <taxon>Oscillospiraceae</taxon>
        <taxon>Anaerobacterium</taxon>
    </lineage>
</organism>
<protein>
    <submittedName>
        <fullName evidence="2">Uncharacterized protein</fullName>
    </submittedName>
</protein>
<feature type="transmembrane region" description="Helical" evidence="1">
    <location>
        <begin position="43"/>
        <end position="64"/>
    </location>
</feature>
<comment type="caution">
    <text evidence="2">The sequence shown here is derived from an EMBL/GenBank/DDBJ whole genome shotgun (WGS) entry which is preliminary data.</text>
</comment>
<keyword evidence="3" id="KW-1185">Reference proteome</keyword>
<dbReference type="RefSeq" id="WP_114300151.1">
    <property type="nucleotide sequence ID" value="NZ_QPJT01000041.1"/>
</dbReference>
<dbReference type="AlphaFoldDB" id="A0A369AK64"/>
<keyword evidence="1" id="KW-0472">Membrane</keyword>
<dbReference type="Proteomes" id="UP000253034">
    <property type="component" value="Unassembled WGS sequence"/>
</dbReference>
<evidence type="ECO:0000313" key="2">
    <source>
        <dbReference type="EMBL" id="RCX08676.1"/>
    </source>
</evidence>
<feature type="transmembrane region" description="Helical" evidence="1">
    <location>
        <begin position="12"/>
        <end position="31"/>
    </location>
</feature>
<dbReference type="EMBL" id="QPJT01000041">
    <property type="protein sequence ID" value="RCX08676.1"/>
    <property type="molecule type" value="Genomic_DNA"/>
</dbReference>
<keyword evidence="1" id="KW-0812">Transmembrane</keyword>
<dbReference type="OrthoDB" id="9554137at2"/>
<keyword evidence="1" id="KW-1133">Transmembrane helix</keyword>
<sequence>MKKPIQHKFQWIFLILSPILALVTFVLTYFLNPLKYTTQSSLAAIPAFLLSVIILIISHIIAVYREVEKVSTDSDKVYEAVKNYLHVTKIGTPKRTWEYIIHRLPILDYVQNTSFNFGDENEQTSERLYNANDYQQSAMKIARQIEQGLTWKDIGDSAAIERFRRIESCIKGDKCSGRYAFKLIRQSEPQIGFILLTYKDGTTEVLFNWDFRDIPQDPIVLLSRDREIFNMFAAQFKGLWRVAVQDYDSMATKSTS</sequence>